<evidence type="ECO:0000256" key="6">
    <source>
        <dbReference type="ARBA" id="ARBA00023004"/>
    </source>
</evidence>
<keyword evidence="3" id="KW-0479">Metal-binding</keyword>
<dbReference type="RefSeq" id="WP_218823259.1">
    <property type="nucleotide sequence ID" value="NZ_NHON01000001.1"/>
</dbReference>
<protein>
    <submittedName>
        <fullName evidence="8">Taurine dioxygenase</fullName>
    </submittedName>
</protein>
<organism evidence="8 9">
    <name type="scientific">Inquilinus limosus</name>
    <dbReference type="NCBI Taxonomy" id="171674"/>
    <lineage>
        <taxon>Bacteria</taxon>
        <taxon>Pseudomonadati</taxon>
        <taxon>Pseudomonadota</taxon>
        <taxon>Alphaproteobacteria</taxon>
        <taxon>Rhodospirillales</taxon>
        <taxon>Rhodospirillaceae</taxon>
        <taxon>Inquilinus</taxon>
    </lineage>
</organism>
<evidence type="ECO:0000256" key="5">
    <source>
        <dbReference type="ARBA" id="ARBA00023002"/>
    </source>
</evidence>
<dbReference type="Pfam" id="PF02668">
    <property type="entry name" value="TauD"/>
    <property type="match status" value="1"/>
</dbReference>
<evidence type="ECO:0000259" key="7">
    <source>
        <dbReference type="Pfam" id="PF02668"/>
    </source>
</evidence>
<dbReference type="GO" id="GO:0016706">
    <property type="term" value="F:2-oxoglutarate-dependent dioxygenase activity"/>
    <property type="evidence" value="ECO:0007669"/>
    <property type="project" value="TreeGrafter"/>
</dbReference>
<evidence type="ECO:0000256" key="1">
    <source>
        <dbReference type="ARBA" id="ARBA00001954"/>
    </source>
</evidence>
<comment type="similarity">
    <text evidence="2">Belongs to the TfdA dioxygenase family.</text>
</comment>
<feature type="domain" description="TauD/TfdA-like" evidence="7">
    <location>
        <begin position="20"/>
        <end position="273"/>
    </location>
</feature>
<dbReference type="Gene3D" id="3.60.130.10">
    <property type="entry name" value="Clavaminate synthase-like"/>
    <property type="match status" value="1"/>
</dbReference>
<keyword evidence="9" id="KW-1185">Reference proteome</keyword>
<comment type="caution">
    <text evidence="8">The sequence shown here is derived from an EMBL/GenBank/DDBJ whole genome shotgun (WGS) entry which is preliminary data.</text>
</comment>
<dbReference type="InterPro" id="IPR051323">
    <property type="entry name" value="AtsK-like"/>
</dbReference>
<dbReference type="PANTHER" id="PTHR30468:SF5">
    <property type="entry name" value="ALPHA-KETOGLUTARATE-DEPENDENT SULFATE ESTER DIOXYGENASE"/>
    <property type="match status" value="1"/>
</dbReference>
<dbReference type="EMBL" id="NHON01000001">
    <property type="protein sequence ID" value="OWJ69262.1"/>
    <property type="molecule type" value="Genomic_DNA"/>
</dbReference>
<keyword evidence="5" id="KW-0560">Oxidoreductase</keyword>
<sequence length="321" mass="35418">MSTLAVATPAPNAEPRHIGVHPLTGLIGAEISGVDLTQPLDAAVVDEIKAALLKWKVVFFRDQPLTHDQHVAFASAFGAPTVGHPVFGFVEGHPQVYSVARDRFAERHVGEPLIRPWTGWHTDVTAAVNPPAASILRGVDIPPYGGDTLWTNLAVAYQGLSETLRAFVDTLRGVHYFSPPEGQEATESFIKKNQARPLVSEHPLVSVIPESGERVLFVSPSFLKRVTGLHPRESQQLLELLFEHIARPEYTVRFRWQPGSIAFWDNRATAHLAPRDIFSLDFNRQLYRITLRGEVPVGVDGRPSTAIKGDPFEAYTPSNAH</sequence>
<comment type="cofactor">
    <cofactor evidence="1">
        <name>Fe(2+)</name>
        <dbReference type="ChEBI" id="CHEBI:29033"/>
    </cofactor>
</comment>
<evidence type="ECO:0000313" key="9">
    <source>
        <dbReference type="Proteomes" id="UP000196655"/>
    </source>
</evidence>
<reference evidence="9" key="1">
    <citation type="submission" date="2017-05" db="EMBL/GenBank/DDBJ databases">
        <authorList>
            <person name="Macchi M."/>
            <person name="Festa S."/>
            <person name="Coppotelli B.M."/>
            <person name="Morelli I.S."/>
        </authorList>
    </citation>
    <scope>NUCLEOTIDE SEQUENCE [LARGE SCALE GENOMIC DNA]</scope>
    <source>
        <strain evidence="9">I</strain>
    </source>
</reference>
<name>A0A211ZVD5_9PROT</name>
<dbReference type="PANTHER" id="PTHR30468">
    <property type="entry name" value="ALPHA-KETOGLUTARATE-DEPENDENT SULFONATE DIOXYGENASE"/>
    <property type="match status" value="1"/>
</dbReference>
<accession>A0A211ZVD5</accession>
<proteinExistence type="inferred from homology"/>
<dbReference type="InterPro" id="IPR003819">
    <property type="entry name" value="TauD/TfdA-like"/>
</dbReference>
<keyword evidence="6" id="KW-0408">Iron</keyword>
<evidence type="ECO:0000256" key="2">
    <source>
        <dbReference type="ARBA" id="ARBA00005896"/>
    </source>
</evidence>
<evidence type="ECO:0000313" key="8">
    <source>
        <dbReference type="EMBL" id="OWJ69262.1"/>
    </source>
</evidence>
<dbReference type="SUPFAM" id="SSF51197">
    <property type="entry name" value="Clavaminate synthase-like"/>
    <property type="match status" value="1"/>
</dbReference>
<gene>
    <name evidence="8" type="ORF">BWR60_00870</name>
</gene>
<keyword evidence="4 8" id="KW-0223">Dioxygenase</keyword>
<dbReference type="AlphaFoldDB" id="A0A211ZVD5"/>
<dbReference type="GO" id="GO:0046872">
    <property type="term" value="F:metal ion binding"/>
    <property type="evidence" value="ECO:0007669"/>
    <property type="project" value="UniProtKB-KW"/>
</dbReference>
<dbReference type="Proteomes" id="UP000196655">
    <property type="component" value="Unassembled WGS sequence"/>
</dbReference>
<evidence type="ECO:0000256" key="3">
    <source>
        <dbReference type="ARBA" id="ARBA00022723"/>
    </source>
</evidence>
<evidence type="ECO:0000256" key="4">
    <source>
        <dbReference type="ARBA" id="ARBA00022964"/>
    </source>
</evidence>
<dbReference type="InterPro" id="IPR042098">
    <property type="entry name" value="TauD-like_sf"/>
</dbReference>
<dbReference type="GO" id="GO:0005737">
    <property type="term" value="C:cytoplasm"/>
    <property type="evidence" value="ECO:0007669"/>
    <property type="project" value="TreeGrafter"/>
</dbReference>